<evidence type="ECO:0000259" key="4">
    <source>
        <dbReference type="PROSITE" id="PS50830"/>
    </source>
</evidence>
<evidence type="ECO:0000256" key="3">
    <source>
        <dbReference type="ARBA" id="ARBA00022801"/>
    </source>
</evidence>
<evidence type="ECO:0000313" key="5">
    <source>
        <dbReference type="EMBL" id="MFC6284763.1"/>
    </source>
</evidence>
<organism evidence="5 6">
    <name type="scientific">Polaromonas aquatica</name>
    <dbReference type="NCBI Taxonomy" id="332657"/>
    <lineage>
        <taxon>Bacteria</taxon>
        <taxon>Pseudomonadati</taxon>
        <taxon>Pseudomonadota</taxon>
        <taxon>Betaproteobacteria</taxon>
        <taxon>Burkholderiales</taxon>
        <taxon>Comamonadaceae</taxon>
        <taxon>Polaromonas</taxon>
    </lineage>
</organism>
<gene>
    <name evidence="5" type="ORF">ACFQND_26350</name>
</gene>
<dbReference type="PANTHER" id="PTHR12302">
    <property type="entry name" value="EBNA2 BINDING PROTEIN P100"/>
    <property type="match status" value="1"/>
</dbReference>
<dbReference type="Pfam" id="PF00565">
    <property type="entry name" value="SNase"/>
    <property type="match status" value="1"/>
</dbReference>
<dbReference type="EMBL" id="JBHSRS010000084">
    <property type="protein sequence ID" value="MFC6284763.1"/>
    <property type="molecule type" value="Genomic_DNA"/>
</dbReference>
<keyword evidence="6" id="KW-1185">Reference proteome</keyword>
<keyword evidence="2" id="KW-0255">Endonuclease</keyword>
<dbReference type="InterPro" id="IPR016071">
    <property type="entry name" value="Staphylococal_nuclease_OB-fold"/>
</dbReference>
<dbReference type="InterPro" id="IPR035437">
    <property type="entry name" value="SNase_OB-fold_sf"/>
</dbReference>
<dbReference type="SMART" id="SM00318">
    <property type="entry name" value="SNc"/>
    <property type="match status" value="1"/>
</dbReference>
<keyword evidence="3" id="KW-0378">Hydrolase</keyword>
<evidence type="ECO:0000256" key="2">
    <source>
        <dbReference type="ARBA" id="ARBA00022759"/>
    </source>
</evidence>
<reference evidence="6" key="1">
    <citation type="journal article" date="2019" name="Int. J. Syst. Evol. Microbiol.">
        <title>The Global Catalogue of Microorganisms (GCM) 10K type strain sequencing project: providing services to taxonomists for standard genome sequencing and annotation.</title>
        <authorList>
            <consortium name="The Broad Institute Genomics Platform"/>
            <consortium name="The Broad Institute Genome Sequencing Center for Infectious Disease"/>
            <person name="Wu L."/>
            <person name="Ma J."/>
        </authorList>
    </citation>
    <scope>NUCLEOTIDE SEQUENCE [LARGE SCALE GENOMIC DNA]</scope>
    <source>
        <strain evidence="6">CCUG 39402</strain>
    </source>
</reference>
<proteinExistence type="predicted"/>
<protein>
    <submittedName>
        <fullName evidence="5">Thermonuclease family protein</fullName>
    </submittedName>
</protein>
<dbReference type="Gene3D" id="2.40.50.90">
    <property type="match status" value="1"/>
</dbReference>
<dbReference type="PANTHER" id="PTHR12302:SF3">
    <property type="entry name" value="SERINE_THREONINE-PROTEIN KINASE 31"/>
    <property type="match status" value="1"/>
</dbReference>
<name>A0ABW1U5B4_9BURK</name>
<keyword evidence="1" id="KW-0540">Nuclease</keyword>
<evidence type="ECO:0000313" key="6">
    <source>
        <dbReference type="Proteomes" id="UP001596270"/>
    </source>
</evidence>
<dbReference type="PROSITE" id="PS50830">
    <property type="entry name" value="TNASE_3"/>
    <property type="match status" value="1"/>
</dbReference>
<dbReference type="SUPFAM" id="SSF50199">
    <property type="entry name" value="Staphylococcal nuclease"/>
    <property type="match status" value="1"/>
</dbReference>
<dbReference type="RefSeq" id="WP_371434960.1">
    <property type="nucleotide sequence ID" value="NZ_JBHSRS010000084.1"/>
</dbReference>
<comment type="caution">
    <text evidence="5">The sequence shown here is derived from an EMBL/GenBank/DDBJ whole genome shotgun (WGS) entry which is preliminary data.</text>
</comment>
<feature type="domain" description="TNase-like" evidence="4">
    <location>
        <begin position="42"/>
        <end position="164"/>
    </location>
</feature>
<sequence length="184" mass="20400">MQSAIELIAFAAWRLKVFHRLALLLVLLLSFHGLAGARPAQQHQSGVVTRVVDGDTFWVRTPAGGKPLKVRIMGIDAPEICQPGGRGAREALRQRVLGQTVSISYQRRDDYGRVLATVSWQGQDIGRWMVSHGHAWSYSYRRNPGPYAAEQSQAMAARRGLFALGAAENPRDFRKRHGNCHSGT</sequence>
<dbReference type="Proteomes" id="UP001596270">
    <property type="component" value="Unassembled WGS sequence"/>
</dbReference>
<evidence type="ECO:0000256" key="1">
    <source>
        <dbReference type="ARBA" id="ARBA00022722"/>
    </source>
</evidence>
<accession>A0ABW1U5B4</accession>